<dbReference type="GO" id="GO:0008417">
    <property type="term" value="F:fucosyltransferase activity"/>
    <property type="evidence" value="ECO:0007669"/>
    <property type="project" value="TreeGrafter"/>
</dbReference>
<dbReference type="CDD" id="cd00761">
    <property type="entry name" value="Glyco_tranf_GTA_type"/>
    <property type="match status" value="1"/>
</dbReference>
<dbReference type="RefSeq" id="WP_179806194.1">
    <property type="nucleotide sequence ID" value="NZ_JABUPU010000001.1"/>
</dbReference>
<dbReference type="Gene3D" id="3.90.550.10">
    <property type="entry name" value="Spore Coat Polysaccharide Biosynthesis Protein SpsA, Chain A"/>
    <property type="match status" value="1"/>
</dbReference>
<name>A0A8T7MQV9_ECOLX</name>
<dbReference type="InterPro" id="IPR001173">
    <property type="entry name" value="Glyco_trans_2-like"/>
</dbReference>
<dbReference type="PANTHER" id="PTHR22916:SF69">
    <property type="entry name" value="BIFUNCTIONAL GLYCOSYLTRANSFERASE PGTA"/>
    <property type="match status" value="1"/>
</dbReference>
<gene>
    <name evidence="2" type="ORF">G4A47_01155</name>
</gene>
<dbReference type="PANTHER" id="PTHR22916">
    <property type="entry name" value="GLYCOSYLTRANSFERASE"/>
    <property type="match status" value="1"/>
</dbReference>
<evidence type="ECO:0000313" key="2">
    <source>
        <dbReference type="EMBL" id="NYP83857.1"/>
    </source>
</evidence>
<feature type="domain" description="Glycosyltransferase 2-like" evidence="1">
    <location>
        <begin position="3"/>
        <end position="113"/>
    </location>
</feature>
<comment type="caution">
    <text evidence="2">The sequence shown here is derived from an EMBL/GenBank/DDBJ whole genome shotgun (WGS) entry which is preliminary data.</text>
</comment>
<reference evidence="2 3" key="1">
    <citation type="journal article" date="2020" name="J. Appl. Microbiol.">
        <title>Genetic characterization of Shigatoxigenic and enteropathogenic Escherichia coli O80:H2 from diarrheic and septicemic calves and relatedness to human Shigatoxigenic E. coli O80:H2.</title>
        <authorList>
            <person name="Habets A."/>
            <person name="Crombe F."/>
            <person name="Nakamura K."/>
            <person name="Guerin V."/>
            <person name="De Rauw K."/>
            <person name="Pierard D."/>
            <person name="Saulmont M."/>
            <person name="Hayashi T."/>
            <person name="Mainil J.G."/>
            <person name="Thiry D."/>
        </authorList>
    </citation>
    <scope>NUCLEOTIDE SEQUENCE [LARGE SCALE GENOMIC DNA]</scope>
    <source>
        <strain evidence="2 3">EH3307</strain>
    </source>
</reference>
<sequence>MISVVMPVYNSEKYLAEAIQSILNQTHKNFELICINDGSTDKSQEIIEYFSSRDARIVVINQPNKGVVSSLNLAISLAKYDYIARMDADDISHPTRLDKQIRYMTSNKDISILGTARLAP</sequence>
<proteinExistence type="predicted"/>
<evidence type="ECO:0000313" key="3">
    <source>
        <dbReference type="Proteomes" id="UP000517067"/>
    </source>
</evidence>
<accession>A0A8T7MQV9</accession>
<dbReference type="SUPFAM" id="SSF53448">
    <property type="entry name" value="Nucleotide-diphospho-sugar transferases"/>
    <property type="match status" value="1"/>
</dbReference>
<protein>
    <submittedName>
        <fullName evidence="2">Glycosyltransferase family 2 protein</fullName>
    </submittedName>
</protein>
<organism evidence="2 3">
    <name type="scientific">Escherichia coli</name>
    <dbReference type="NCBI Taxonomy" id="562"/>
    <lineage>
        <taxon>Bacteria</taxon>
        <taxon>Pseudomonadati</taxon>
        <taxon>Pseudomonadota</taxon>
        <taxon>Gammaproteobacteria</taxon>
        <taxon>Enterobacterales</taxon>
        <taxon>Enterobacteriaceae</taxon>
        <taxon>Escherichia</taxon>
    </lineage>
</organism>
<dbReference type="AlphaFoldDB" id="A0A8T7MQV9"/>
<dbReference type="Proteomes" id="UP000517067">
    <property type="component" value="Unassembled WGS sequence"/>
</dbReference>
<evidence type="ECO:0000259" key="1">
    <source>
        <dbReference type="Pfam" id="PF00535"/>
    </source>
</evidence>
<dbReference type="InterPro" id="IPR029044">
    <property type="entry name" value="Nucleotide-diphossugar_trans"/>
</dbReference>
<dbReference type="EMBL" id="JABUPU010000001">
    <property type="protein sequence ID" value="NYP83857.1"/>
    <property type="molecule type" value="Genomic_DNA"/>
</dbReference>
<dbReference type="Pfam" id="PF00535">
    <property type="entry name" value="Glycos_transf_2"/>
    <property type="match status" value="1"/>
</dbReference>